<keyword evidence="2" id="KW-1185">Reference proteome</keyword>
<organism evidence="1 2">
    <name type="scientific">Ancylostoma ceylanicum</name>
    <dbReference type="NCBI Taxonomy" id="53326"/>
    <lineage>
        <taxon>Eukaryota</taxon>
        <taxon>Metazoa</taxon>
        <taxon>Ecdysozoa</taxon>
        <taxon>Nematoda</taxon>
        <taxon>Chromadorea</taxon>
        <taxon>Rhabditida</taxon>
        <taxon>Rhabditina</taxon>
        <taxon>Rhabditomorpha</taxon>
        <taxon>Strongyloidea</taxon>
        <taxon>Ancylostomatidae</taxon>
        <taxon>Ancylostomatinae</taxon>
        <taxon>Ancylostoma</taxon>
    </lineage>
</organism>
<proteinExistence type="predicted"/>
<reference evidence="2" key="1">
    <citation type="journal article" date="2015" name="Nat. Genet.">
        <title>The genome and transcriptome of the zoonotic hookworm Ancylostoma ceylanicum identify infection-specific gene families.</title>
        <authorList>
            <person name="Schwarz E.M."/>
            <person name="Hu Y."/>
            <person name="Antoshechkin I."/>
            <person name="Miller M.M."/>
            <person name="Sternberg P.W."/>
            <person name="Aroian R.V."/>
        </authorList>
    </citation>
    <scope>NUCLEOTIDE SEQUENCE</scope>
    <source>
        <strain evidence="2">HY135</strain>
    </source>
</reference>
<comment type="caution">
    <text evidence="1">The sequence shown here is derived from an EMBL/GenBank/DDBJ whole genome shotgun (WGS) entry which is preliminary data.</text>
</comment>
<name>A0A016VD45_9BILA</name>
<evidence type="ECO:0000313" key="1">
    <source>
        <dbReference type="EMBL" id="EYC25534.1"/>
    </source>
</evidence>
<gene>
    <name evidence="1" type="primary">Acey_s0011.g1260</name>
    <name evidence="1" type="ORF">Y032_0011g1260</name>
</gene>
<dbReference type="Proteomes" id="UP000024635">
    <property type="component" value="Unassembled WGS sequence"/>
</dbReference>
<accession>A0A016VD45</accession>
<evidence type="ECO:0000313" key="2">
    <source>
        <dbReference type="Proteomes" id="UP000024635"/>
    </source>
</evidence>
<sequence length="66" mass="7961">MFPKKWVVMIISPAKFTEFLRRSSILRCILKRKKCSHQKYHGCPSKRIIRNMMAKYQEHFTTIFVA</sequence>
<dbReference type="AlphaFoldDB" id="A0A016VD45"/>
<dbReference type="EMBL" id="JARK01001347">
    <property type="protein sequence ID" value="EYC25534.1"/>
    <property type="molecule type" value="Genomic_DNA"/>
</dbReference>
<protein>
    <submittedName>
        <fullName evidence="1">Uncharacterized protein</fullName>
    </submittedName>
</protein>